<reference evidence="2" key="1">
    <citation type="submission" date="2018-07" db="EMBL/GenBank/DDBJ databases">
        <authorList>
            <person name="Kim H."/>
        </authorList>
    </citation>
    <scope>NUCLEOTIDE SEQUENCE [LARGE SCALE GENOMIC DNA]</scope>
    <source>
        <strain evidence="2">F02</strain>
    </source>
</reference>
<name>A0A345DA12_9BURK</name>
<proteinExistence type="predicted"/>
<dbReference type="EMBL" id="CP031124">
    <property type="protein sequence ID" value="AXF85200.1"/>
    <property type="molecule type" value="Genomic_DNA"/>
</dbReference>
<gene>
    <name evidence="1" type="ORF">DTO96_100926</name>
</gene>
<keyword evidence="2" id="KW-1185">Reference proteome</keyword>
<dbReference type="AlphaFoldDB" id="A0A345DA12"/>
<protein>
    <submittedName>
        <fullName evidence="1">Uncharacterized protein</fullName>
    </submittedName>
</protein>
<evidence type="ECO:0000313" key="1">
    <source>
        <dbReference type="EMBL" id="AXF85200.1"/>
    </source>
</evidence>
<dbReference type="KEGG" id="hyf:DTO96_100926"/>
<accession>A0A345DA12</accession>
<organism evidence="1 2">
    <name type="scientific">Ephemeroptericola cinctiostellae</name>
    <dbReference type="NCBI Taxonomy" id="2268024"/>
    <lineage>
        <taxon>Bacteria</taxon>
        <taxon>Pseudomonadati</taxon>
        <taxon>Pseudomonadota</taxon>
        <taxon>Betaproteobacteria</taxon>
        <taxon>Burkholderiales</taxon>
        <taxon>Burkholderiaceae</taxon>
        <taxon>Ephemeroptericola</taxon>
    </lineage>
</organism>
<sequence length="65" mass="7508">MTVYFGVLMQYSKGQLSTFKERKPCLLFYQRMPAQHDGHFDDIGCVIYLPSQATLILPSMMSFLI</sequence>
<dbReference type="Proteomes" id="UP000252182">
    <property type="component" value="Chromosome"/>
</dbReference>
<evidence type="ECO:0000313" key="2">
    <source>
        <dbReference type="Proteomes" id="UP000252182"/>
    </source>
</evidence>